<accession>A0A6C0JQ24</accession>
<sequence length="108" mass="13123">MSEFVYLEIIIEDVINFVFKRKNIIIDENKEMICENCSIYKNDNFFPIPIKKYKDTIYCEKWICSYLCFKKFIEKKQNDGDMKYLHSLNIMYVCLPFLLTNTYEPDNI</sequence>
<dbReference type="AlphaFoldDB" id="A0A6C0JQ24"/>
<protein>
    <submittedName>
        <fullName evidence="1">Uncharacterized protein</fullName>
    </submittedName>
</protein>
<proteinExistence type="predicted"/>
<evidence type="ECO:0000313" key="1">
    <source>
        <dbReference type="EMBL" id="QHU07852.1"/>
    </source>
</evidence>
<organism evidence="1">
    <name type="scientific">viral metagenome</name>
    <dbReference type="NCBI Taxonomy" id="1070528"/>
    <lineage>
        <taxon>unclassified sequences</taxon>
        <taxon>metagenomes</taxon>
        <taxon>organismal metagenomes</taxon>
    </lineage>
</organism>
<dbReference type="EMBL" id="MN740689">
    <property type="protein sequence ID" value="QHU07852.1"/>
    <property type="molecule type" value="Genomic_DNA"/>
</dbReference>
<name>A0A6C0JQ24_9ZZZZ</name>
<reference evidence="1" key="1">
    <citation type="journal article" date="2020" name="Nature">
        <title>Giant virus diversity and host interactions through global metagenomics.</title>
        <authorList>
            <person name="Schulz F."/>
            <person name="Roux S."/>
            <person name="Paez-Espino D."/>
            <person name="Jungbluth S."/>
            <person name="Walsh D.A."/>
            <person name="Denef V.J."/>
            <person name="McMahon K.D."/>
            <person name="Konstantinidis K.T."/>
            <person name="Eloe-Fadrosh E.A."/>
            <person name="Kyrpides N.C."/>
            <person name="Woyke T."/>
        </authorList>
    </citation>
    <scope>NUCLEOTIDE SEQUENCE</scope>
    <source>
        <strain evidence="1">GVMAG-S-1041349-163</strain>
    </source>
</reference>